<dbReference type="AlphaFoldDB" id="A0A227H890"/>
<keyword evidence="1" id="KW-0547">Nucleotide-binding</keyword>
<gene>
    <name evidence="1" type="ORF">CA163_39550</name>
</gene>
<accession>A0A227H890</accession>
<protein>
    <submittedName>
        <fullName evidence="1">ATP-binding protein</fullName>
    </submittedName>
</protein>
<comment type="caution">
    <text evidence="1">The sequence shown here is derived from an EMBL/GenBank/DDBJ whole genome shotgun (WGS) entry which is preliminary data.</text>
</comment>
<evidence type="ECO:0000313" key="1">
    <source>
        <dbReference type="EMBL" id="OXE02203.1"/>
    </source>
</evidence>
<dbReference type="EMBL" id="NIXT01005590">
    <property type="protein sequence ID" value="OXE02203.1"/>
    <property type="molecule type" value="Genomic_DNA"/>
</dbReference>
<organism evidence="1 2">
    <name type="scientific">Vibrio parahaemolyticus</name>
    <dbReference type="NCBI Taxonomy" id="670"/>
    <lineage>
        <taxon>Bacteria</taxon>
        <taxon>Pseudomonadati</taxon>
        <taxon>Pseudomonadota</taxon>
        <taxon>Gammaproteobacteria</taxon>
        <taxon>Vibrionales</taxon>
        <taxon>Vibrionaceae</taxon>
        <taxon>Vibrio</taxon>
    </lineage>
</organism>
<dbReference type="GO" id="GO:0005524">
    <property type="term" value="F:ATP binding"/>
    <property type="evidence" value="ECO:0007669"/>
    <property type="project" value="UniProtKB-KW"/>
</dbReference>
<proteinExistence type="predicted"/>
<keyword evidence="1" id="KW-0067">ATP-binding</keyword>
<name>A0A227H890_VIBPH</name>
<reference evidence="1 2" key="1">
    <citation type="journal article" date="2017" name="Appl. Environ. Microbiol.">
        <title>Parallel evolution of two clades of a major Atlantic endemic Vibrio parahaemolyticus pathogen lineage by independent acquisition of related pathogenicity islands.</title>
        <authorList>
            <person name="Xu F."/>
            <person name="Gonzalez-Escalona N."/>
            <person name="Drees K.P."/>
            <person name="Sebra R.P."/>
            <person name="Cooper V.S."/>
            <person name="Jones S.H."/>
            <person name="Whistler C.A."/>
        </authorList>
    </citation>
    <scope>NUCLEOTIDE SEQUENCE [LARGE SCALE GENOMIC DNA]</scope>
    <source>
        <strain evidence="1 2">MAVP-3</strain>
    </source>
</reference>
<sequence length="43" mass="5357">MQTKLRSRQITPRSNFFLRESCRPMPRKLIKRFMPDHEVIKRQ</sequence>
<dbReference type="Proteomes" id="UP000214596">
    <property type="component" value="Unassembled WGS sequence"/>
</dbReference>
<evidence type="ECO:0000313" key="2">
    <source>
        <dbReference type="Proteomes" id="UP000214596"/>
    </source>
</evidence>
<feature type="non-terminal residue" evidence="1">
    <location>
        <position position="43"/>
    </location>
</feature>